<evidence type="ECO:0000256" key="2">
    <source>
        <dbReference type="ARBA" id="ARBA00023002"/>
    </source>
</evidence>
<dbReference type="InParanoid" id="A0A0D2K252"/>
<dbReference type="Pfam" id="PF07731">
    <property type="entry name" value="Cu-oxidase_2"/>
    <property type="match status" value="1"/>
</dbReference>
<evidence type="ECO:0000259" key="4">
    <source>
        <dbReference type="Pfam" id="PF00394"/>
    </source>
</evidence>
<name>A0A0D2K252_9BACT</name>
<feature type="domain" description="Plastocyanin-like" evidence="5">
    <location>
        <begin position="230"/>
        <end position="341"/>
    </location>
</feature>
<dbReference type="InterPro" id="IPR008972">
    <property type="entry name" value="Cupredoxin"/>
</dbReference>
<keyword evidence="2" id="KW-0560">Oxidoreductase</keyword>
<dbReference type="PANTHER" id="PTHR11709:SF394">
    <property type="entry name" value="FI03373P-RELATED"/>
    <property type="match status" value="1"/>
</dbReference>
<proteinExistence type="predicted"/>
<dbReference type="PANTHER" id="PTHR11709">
    <property type="entry name" value="MULTI-COPPER OXIDASE"/>
    <property type="match status" value="1"/>
</dbReference>
<dbReference type="SUPFAM" id="SSF49503">
    <property type="entry name" value="Cupredoxins"/>
    <property type="match status" value="2"/>
</dbReference>
<dbReference type="EMBL" id="AZAC01000002">
    <property type="protein sequence ID" value="KIX15755.1"/>
    <property type="molecule type" value="Genomic_DNA"/>
</dbReference>
<dbReference type="PROSITE" id="PS00080">
    <property type="entry name" value="MULTICOPPER_OXIDASE2"/>
    <property type="match status" value="1"/>
</dbReference>
<keyword evidence="3" id="KW-0186">Copper</keyword>
<gene>
    <name evidence="6" type="ORF">X474_03055</name>
</gene>
<evidence type="ECO:0000313" key="7">
    <source>
        <dbReference type="Proteomes" id="UP000032233"/>
    </source>
</evidence>
<evidence type="ECO:0000256" key="3">
    <source>
        <dbReference type="ARBA" id="ARBA00023008"/>
    </source>
</evidence>
<dbReference type="Gene3D" id="2.60.40.420">
    <property type="entry name" value="Cupredoxins - blue copper proteins"/>
    <property type="match status" value="2"/>
</dbReference>
<dbReference type="STRING" id="1429043.X474_03055"/>
<dbReference type="Proteomes" id="UP000032233">
    <property type="component" value="Unassembled WGS sequence"/>
</dbReference>
<evidence type="ECO:0000313" key="6">
    <source>
        <dbReference type="EMBL" id="KIX15755.1"/>
    </source>
</evidence>
<accession>A0A0D2K252</accession>
<reference evidence="6 7" key="1">
    <citation type="submission" date="2013-11" db="EMBL/GenBank/DDBJ databases">
        <title>Metagenomic analysis of a methanogenic consortium involved in long chain n-alkane degradation.</title>
        <authorList>
            <person name="Davidova I.A."/>
            <person name="Callaghan A.V."/>
            <person name="Wawrik B."/>
            <person name="Pruitt S."/>
            <person name="Marks C."/>
            <person name="Duncan K.E."/>
            <person name="Suflita J.M."/>
        </authorList>
    </citation>
    <scope>NUCLEOTIDE SEQUENCE [LARGE SCALE GENOMIC DNA]</scope>
    <source>
        <strain evidence="6 7">SPR</strain>
    </source>
</reference>
<dbReference type="InterPro" id="IPR001117">
    <property type="entry name" value="Cu-oxidase_2nd"/>
</dbReference>
<dbReference type="InterPro" id="IPR034279">
    <property type="entry name" value="CuRO_3_CopA"/>
</dbReference>
<evidence type="ECO:0008006" key="8">
    <source>
        <dbReference type="Google" id="ProtNLM"/>
    </source>
</evidence>
<dbReference type="InterPro" id="IPR011706">
    <property type="entry name" value="Cu-oxidase_C"/>
</dbReference>
<feature type="domain" description="Plastocyanin-like" evidence="4">
    <location>
        <begin position="1"/>
        <end position="35"/>
    </location>
</feature>
<evidence type="ECO:0000259" key="5">
    <source>
        <dbReference type="Pfam" id="PF07731"/>
    </source>
</evidence>
<dbReference type="InterPro" id="IPR045087">
    <property type="entry name" value="Cu-oxidase_fam"/>
</dbReference>
<protein>
    <recommendedName>
        <fullName evidence="8">Plastocyanin-like domain-containing protein</fullName>
    </recommendedName>
</protein>
<comment type="caution">
    <text evidence="6">The sequence shown here is derived from an EMBL/GenBank/DDBJ whole genome shotgun (WGS) entry which is preliminary data.</text>
</comment>
<dbReference type="GO" id="GO:0005507">
    <property type="term" value="F:copper ion binding"/>
    <property type="evidence" value="ECO:0007669"/>
    <property type="project" value="InterPro"/>
</dbReference>
<keyword evidence="1" id="KW-0479">Metal-binding</keyword>
<dbReference type="PATRIC" id="fig|1429043.3.peg.638"/>
<dbReference type="InterPro" id="IPR002355">
    <property type="entry name" value="Cu_oxidase_Cu_BS"/>
</dbReference>
<dbReference type="CDD" id="cd13896">
    <property type="entry name" value="CuRO_3_CopA"/>
    <property type="match status" value="1"/>
</dbReference>
<dbReference type="AlphaFoldDB" id="A0A0D2K252"/>
<dbReference type="GO" id="GO:0016491">
    <property type="term" value="F:oxidoreductase activity"/>
    <property type="evidence" value="ECO:0007669"/>
    <property type="project" value="UniProtKB-KW"/>
</dbReference>
<keyword evidence="7" id="KW-1185">Reference proteome</keyword>
<evidence type="ECO:0000256" key="1">
    <source>
        <dbReference type="ARBA" id="ARBA00022723"/>
    </source>
</evidence>
<sequence>MTIMAADGLAVEPLEVKRLLIGVAETYDLLVTMPSKGSCELRATAHDSSSYASIWLGRGKPEPARRIPAPDLYHNMGELSLERVFALTPAGTMGMEDALVEAGVFDLPGMVGMKDMKGMKGMEMNHSAKKMPPSHSRSMKMANTSKKTVKAKHHKQMTMEPGQSVIKEAGSGRSLPPWGKRFSYDFSLLSTDVSSNPRRAMDGGPSRPWPPYTRLRSVGKTSFDHKRPVREIRLTLDGDMERYVWLLNNRALSEDDDILIKKGEVVRFIMINRTMMHHPMHLHGHFFRVLNGQGDHAPLKHTVDVTPMSTTVIEFKANEFGDWFFHCHLLYHMKAGMARMVHYQGYEPLPEVTEVRSILYKESWCATVQYEVLSNMGEGMFTVFDTRSIFNLDWELGWQMVDEPEWEVTPSYSYYMNRFTSWFVGADILSREDESEKIRGVLGLNYLLPLNIETSAWLDSDAGFRVGMQKDWRLTPRLGLMTGALYDSHERWEGSLGLSYMLNGNLSLVARWHSDFAWGVGVKLSF</sequence>
<dbReference type="Pfam" id="PF00394">
    <property type="entry name" value="Cu-oxidase"/>
    <property type="match status" value="1"/>
</dbReference>
<organism evidence="6 7">
    <name type="scientific">Dethiosulfatarculus sandiegensis</name>
    <dbReference type="NCBI Taxonomy" id="1429043"/>
    <lineage>
        <taxon>Bacteria</taxon>
        <taxon>Pseudomonadati</taxon>
        <taxon>Thermodesulfobacteriota</taxon>
        <taxon>Desulfarculia</taxon>
        <taxon>Desulfarculales</taxon>
        <taxon>Desulfarculaceae</taxon>
        <taxon>Dethiosulfatarculus</taxon>
    </lineage>
</organism>